<reference evidence="2" key="1">
    <citation type="journal article" date="2020" name="Mol. Plant Microbe">
        <title>Rhizobial microsymbionts of the narrowly endemic Oxytropis species growing in Kamchatka are characterized by significant genetic diversity and possess a set of genes that are associated with T3SS and T6SS secretion systems and can affect the development of symbiosis.</title>
        <authorList>
            <person name="Safronova V."/>
            <person name="Guro P."/>
            <person name="Sazanova A."/>
            <person name="Kuznetsova I."/>
            <person name="Belimov A."/>
            <person name="Yakubov V."/>
            <person name="Chirak E."/>
            <person name="Afonin A."/>
            <person name="Gogolev Y."/>
            <person name="Andronov E."/>
            <person name="Tikhonovich I."/>
        </authorList>
    </citation>
    <scope>NUCLEOTIDE SEQUENCE [LARGE SCALE GENOMIC DNA]</scope>
    <source>
        <strain evidence="2">RCAM0610</strain>
    </source>
</reference>
<organism evidence="1 2">
    <name type="scientific">Rhizobium leguminosarum bv. viciae</name>
    <dbReference type="NCBI Taxonomy" id="387"/>
    <lineage>
        <taxon>Bacteria</taxon>
        <taxon>Pseudomonadati</taxon>
        <taxon>Pseudomonadota</taxon>
        <taxon>Alphaproteobacteria</taxon>
        <taxon>Hyphomicrobiales</taxon>
        <taxon>Rhizobiaceae</taxon>
        <taxon>Rhizobium/Agrobacterium group</taxon>
        <taxon>Rhizobium</taxon>
    </lineage>
</organism>
<dbReference type="InterPro" id="IPR005564">
    <property type="entry name" value="Major_capsid_GpE"/>
</dbReference>
<protein>
    <recommendedName>
        <fullName evidence="3">Major capsid protein</fullName>
    </recommendedName>
</protein>
<dbReference type="EMBL" id="CP050549">
    <property type="protein sequence ID" value="QND41832.1"/>
    <property type="molecule type" value="Genomic_DNA"/>
</dbReference>
<name>A0A7G6RHV0_RHILV</name>
<evidence type="ECO:0008006" key="3">
    <source>
        <dbReference type="Google" id="ProtNLM"/>
    </source>
</evidence>
<accession>A0A7G6RHV0</accession>
<evidence type="ECO:0000313" key="2">
    <source>
        <dbReference type="Proteomes" id="UP000515518"/>
    </source>
</evidence>
<dbReference type="Pfam" id="PF03864">
    <property type="entry name" value="Phage_cap_E"/>
    <property type="match status" value="1"/>
</dbReference>
<evidence type="ECO:0000313" key="1">
    <source>
        <dbReference type="EMBL" id="QND41832.1"/>
    </source>
</evidence>
<sequence>MLDYIDKKPYIPQNFAKWLSWTTKGVYLNATFIEMREGTLSLIPEAPRGAKGDSTRRDTRGVFPVMIPHYPQTDELLAESVRGVRAFGSELEQAFETERNDILDKQHKRNLLRWEYSKGGAITGLLFEQDADGELFERYNWYQLFGINRHEIEFDLNSANTPVVEKLIEVKELSEEELGAFDANGYVLICGKEFFRKLTSHPKMQDAWKRWKDGEFLRTDNREGFVIANDITAVSYSRGRIGGRPLIADDEAYLCPNADDMWQVRHAPGIATATLGQMGDPEYFSVKLLDHDAGAELKSTTDVISYNQRPKAVIKLKLKP</sequence>
<gene>
    <name evidence="1" type="ORF">HB770_04120</name>
</gene>
<proteinExistence type="predicted"/>
<dbReference type="Proteomes" id="UP000515518">
    <property type="component" value="Chromosome"/>
</dbReference>
<dbReference type="AlphaFoldDB" id="A0A7G6RHV0"/>